<dbReference type="Proteomes" id="UP000789759">
    <property type="component" value="Unassembled WGS sequence"/>
</dbReference>
<comment type="caution">
    <text evidence="1">The sequence shown here is derived from an EMBL/GenBank/DDBJ whole genome shotgun (WGS) entry which is preliminary data.</text>
</comment>
<proteinExistence type="predicted"/>
<feature type="non-terminal residue" evidence="1">
    <location>
        <position position="464"/>
    </location>
</feature>
<dbReference type="AlphaFoldDB" id="A0A9N9J273"/>
<gene>
    <name evidence="1" type="ORF">CPELLU_LOCUS15310</name>
</gene>
<organism evidence="1 2">
    <name type="scientific">Cetraspora pellucida</name>
    <dbReference type="NCBI Taxonomy" id="1433469"/>
    <lineage>
        <taxon>Eukaryota</taxon>
        <taxon>Fungi</taxon>
        <taxon>Fungi incertae sedis</taxon>
        <taxon>Mucoromycota</taxon>
        <taxon>Glomeromycotina</taxon>
        <taxon>Glomeromycetes</taxon>
        <taxon>Diversisporales</taxon>
        <taxon>Gigasporaceae</taxon>
        <taxon>Cetraspora</taxon>
    </lineage>
</organism>
<name>A0A9N9J273_9GLOM</name>
<protein>
    <submittedName>
        <fullName evidence="1">21871_t:CDS:1</fullName>
    </submittedName>
</protein>
<dbReference type="OrthoDB" id="2404656at2759"/>
<evidence type="ECO:0000313" key="2">
    <source>
        <dbReference type="Proteomes" id="UP000789759"/>
    </source>
</evidence>
<dbReference type="EMBL" id="CAJVQA010019895">
    <property type="protein sequence ID" value="CAG8761106.1"/>
    <property type="molecule type" value="Genomic_DNA"/>
</dbReference>
<reference evidence="1" key="1">
    <citation type="submission" date="2021-06" db="EMBL/GenBank/DDBJ databases">
        <authorList>
            <person name="Kallberg Y."/>
            <person name="Tangrot J."/>
            <person name="Rosling A."/>
        </authorList>
    </citation>
    <scope>NUCLEOTIDE SEQUENCE</scope>
    <source>
        <strain evidence="1">FL966</strain>
    </source>
</reference>
<sequence>LNLSLVKYIAFWEKSEKPSLKSFLDFRLQEGDLEREEMEYSQYRNELNTILNYHAEAPETREEMQQLLRNFQYLYSPTTLLVMCWQWKRLRACWLVYSVGGLPCGLRAHRGKDKKKSKEVNSFWNLQAKQQNIHMNLKLVEKRRKLLEKEQDELKDQICLEQNTSTYVCDDSSSCEIMPCPSPTCSVTNTLIRMPNKPIIMKATYNEYSSAHIICAFNSTIHLVKATIGEQMYEKVISMLQIGNKLVMNDSILKKINNIFNNIFQLNYSEIESKIISETKIDDKQQMRIVLDHDMLERSYIVEVLSPIFLTFRKAFPNVKYMWVEKDVRSIKEVNIMFTSNFGKQKTDLLILRLSDARELLNVEVSGPTYKSMKKHMVGDVKKLLMMAICSLCRLLGDRLMLFAVSKEIFGFLRNEFIEQERLQRKIRSFIPVDDCTENLREQLHLPDDDISLVTEEDMDEIFL</sequence>
<evidence type="ECO:0000313" key="1">
    <source>
        <dbReference type="EMBL" id="CAG8761106.1"/>
    </source>
</evidence>
<accession>A0A9N9J273</accession>
<keyword evidence="2" id="KW-1185">Reference proteome</keyword>